<evidence type="ECO:0000256" key="1">
    <source>
        <dbReference type="ARBA" id="ARBA00022737"/>
    </source>
</evidence>
<dbReference type="SUPFAM" id="SSF117281">
    <property type="entry name" value="Kelch motif"/>
    <property type="match status" value="1"/>
</dbReference>
<feature type="compositionally biased region" description="Polar residues" evidence="3">
    <location>
        <begin position="189"/>
        <end position="201"/>
    </location>
</feature>
<keyword evidence="2" id="KW-0408">Iron</keyword>
<dbReference type="InterPro" id="IPR006652">
    <property type="entry name" value="Kelch_1"/>
</dbReference>
<evidence type="ECO:0000313" key="4">
    <source>
        <dbReference type="EMBL" id="CBX99805.1"/>
    </source>
</evidence>
<accession>E5A860</accession>
<name>E5A860_LEPMJ</name>
<protein>
    <recommendedName>
        <fullName evidence="6">Kelch domain-containing protein</fullName>
    </recommendedName>
</protein>
<dbReference type="PANTHER" id="PTHR47435:SF4">
    <property type="entry name" value="KELCH REPEAT PROTEIN (AFU_ORTHOLOGUE AFUA_5G12780)"/>
    <property type="match status" value="1"/>
</dbReference>
<dbReference type="Pfam" id="PF01344">
    <property type="entry name" value="Kelch_1"/>
    <property type="match status" value="1"/>
</dbReference>
<dbReference type="STRING" id="985895.E5A860"/>
<dbReference type="GO" id="GO:0019760">
    <property type="term" value="P:glucosinolate metabolic process"/>
    <property type="evidence" value="ECO:0007669"/>
    <property type="project" value="UniProtKB-ARBA"/>
</dbReference>
<reference evidence="5" key="1">
    <citation type="journal article" date="2011" name="Nat. Commun.">
        <title>Effector diversification within compartments of the Leptosphaeria maculans genome affected by Repeat-Induced Point mutations.</title>
        <authorList>
            <person name="Rouxel T."/>
            <person name="Grandaubert J."/>
            <person name="Hane J.K."/>
            <person name="Hoede C."/>
            <person name="van de Wouw A.P."/>
            <person name="Couloux A."/>
            <person name="Dominguez V."/>
            <person name="Anthouard V."/>
            <person name="Bally P."/>
            <person name="Bourras S."/>
            <person name="Cozijnsen A.J."/>
            <person name="Ciuffetti L.M."/>
            <person name="Degrave A."/>
            <person name="Dilmaghani A."/>
            <person name="Duret L."/>
            <person name="Fudal I."/>
            <person name="Goodwin S.B."/>
            <person name="Gout L."/>
            <person name="Glaser N."/>
            <person name="Linglin J."/>
            <person name="Kema G.H.J."/>
            <person name="Lapalu N."/>
            <person name="Lawrence C.B."/>
            <person name="May K."/>
            <person name="Meyer M."/>
            <person name="Ollivier B."/>
            <person name="Poulain J."/>
            <person name="Schoch C.L."/>
            <person name="Simon A."/>
            <person name="Spatafora J.W."/>
            <person name="Stachowiak A."/>
            <person name="Turgeon B.G."/>
            <person name="Tyler B.M."/>
            <person name="Vincent D."/>
            <person name="Weissenbach J."/>
            <person name="Amselem J."/>
            <person name="Quesneville H."/>
            <person name="Oliver R.P."/>
            <person name="Wincker P."/>
            <person name="Balesdent M.-H."/>
            <person name="Howlett B.J."/>
        </authorList>
    </citation>
    <scope>NUCLEOTIDE SEQUENCE [LARGE SCALE GENOMIC DNA]</scope>
    <source>
        <strain evidence="5">JN3 / isolate v23.1.3 / race Av1-4-5-6-7-8</strain>
    </source>
</reference>
<proteinExistence type="predicted"/>
<dbReference type="InterPro" id="IPR015915">
    <property type="entry name" value="Kelch-typ_b-propeller"/>
</dbReference>
<dbReference type="Gene3D" id="2.120.10.80">
    <property type="entry name" value="Kelch-type beta propeller"/>
    <property type="match status" value="2"/>
</dbReference>
<dbReference type="InParanoid" id="E5A860"/>
<dbReference type="HOGENOM" id="CLU_461661_0_0_1"/>
<dbReference type="OrthoDB" id="10250130at2759"/>
<dbReference type="Pfam" id="PF24681">
    <property type="entry name" value="Kelch_KLHDC2_KLHL20_DRC7"/>
    <property type="match status" value="1"/>
</dbReference>
<evidence type="ECO:0000256" key="2">
    <source>
        <dbReference type="ARBA" id="ARBA00023004"/>
    </source>
</evidence>
<organism evidence="5">
    <name type="scientific">Leptosphaeria maculans (strain JN3 / isolate v23.1.3 / race Av1-4-5-6-7-8)</name>
    <name type="common">Blackleg fungus</name>
    <name type="synonym">Phoma lingam</name>
    <dbReference type="NCBI Taxonomy" id="985895"/>
    <lineage>
        <taxon>Eukaryota</taxon>
        <taxon>Fungi</taxon>
        <taxon>Dikarya</taxon>
        <taxon>Ascomycota</taxon>
        <taxon>Pezizomycotina</taxon>
        <taxon>Dothideomycetes</taxon>
        <taxon>Pleosporomycetidae</taxon>
        <taxon>Pleosporales</taxon>
        <taxon>Pleosporineae</taxon>
        <taxon>Leptosphaeriaceae</taxon>
        <taxon>Plenodomus</taxon>
        <taxon>Plenodomus lingam/Leptosphaeria maculans species complex</taxon>
    </lineage>
</organism>
<dbReference type="eggNOG" id="KOG0379">
    <property type="taxonomic scope" value="Eukaryota"/>
</dbReference>
<keyword evidence="5" id="KW-1185">Reference proteome</keyword>
<dbReference type="AlphaFoldDB" id="E5A860"/>
<dbReference type="EMBL" id="FP929137">
    <property type="protein sequence ID" value="CBX99805.1"/>
    <property type="molecule type" value="Genomic_DNA"/>
</dbReference>
<dbReference type="Proteomes" id="UP000002668">
    <property type="component" value="Genome"/>
</dbReference>
<keyword evidence="1" id="KW-0677">Repeat</keyword>
<dbReference type="GeneID" id="13289387"/>
<evidence type="ECO:0008006" key="6">
    <source>
        <dbReference type="Google" id="ProtNLM"/>
    </source>
</evidence>
<dbReference type="VEuPathDB" id="FungiDB:LEMA_P073940.1"/>
<evidence type="ECO:0000313" key="5">
    <source>
        <dbReference type="Proteomes" id="UP000002668"/>
    </source>
</evidence>
<evidence type="ECO:0000256" key="3">
    <source>
        <dbReference type="SAM" id="MobiDB-lite"/>
    </source>
</evidence>
<gene>
    <name evidence="4" type="ORF">LEMA_P073940.1</name>
</gene>
<dbReference type="OMA" id="FFVHAGC"/>
<sequence>MTFGAICEHAEDGLFVTCNASISGSLGKNTMEPAATGVLSAAEHLLEGAVALVKGIKHPTLPIKANLTHISTIPLPRSEHTISVIKGRAYIFGGEVESAKLADNTMHVVILPSSGVLEADYTTFAARAENGYDDLPSPRKGHAAVVIGDSIYIFGGEGDGVANEKGRIWVYSTVSNTWSHLDPAPGTSFPAQRTAHASASSDLPGPKTTTYHERAPQAPADPAKFVPEPAESDSWGTIFVLGGRDTSTGQLLDDAWAFDVKTRTWSTIPSPLGPATEGASASVVGEYLYLFGGKSTGDSTTASIQCLDASHVWQHAQGGTTPLTAGWAWKAIEHTSSGEPSASIAPSARSGAGLVDVTTGQGRHYLLALCGESAPGTYLDDIWALQLAPERSSAAAIKDGIRARIKQDTHEAQWAQVMCRHVDAKGEEEESAGVSARGIGARARFAAARGTEVDGATCVVWGGVGDGGVYGDGWMITVER</sequence>
<feature type="region of interest" description="Disordered" evidence="3">
    <location>
        <begin position="183"/>
        <end position="221"/>
    </location>
</feature>
<dbReference type="PANTHER" id="PTHR47435">
    <property type="entry name" value="KELCH REPEAT PROTEIN (AFU_ORTHOLOGUE AFUA_5G12780)"/>
    <property type="match status" value="1"/>
</dbReference>